<evidence type="ECO:0000313" key="2">
    <source>
        <dbReference type="EMBL" id="GBG35449.1"/>
    </source>
</evidence>
<dbReference type="EMBL" id="BFCE01000002">
    <property type="protein sequence ID" value="GBG35449.1"/>
    <property type="molecule type" value="Genomic_DNA"/>
</dbReference>
<reference evidence="2" key="1">
    <citation type="journal article" date="2018" name="J. Virol.">
        <title>Crustacean Genome Exploration Reveals the Evolutionary Origin of White Spot Syndrome Virus.</title>
        <authorList>
            <person name="Kawato S."/>
            <person name="Shitara A."/>
            <person name="Wang Y."/>
            <person name="Nozaki R."/>
            <person name="Kondo H."/>
            <person name="Hirono I."/>
        </authorList>
    </citation>
    <scope>NUCLEOTIDE SEQUENCE</scope>
    <source>
        <strain evidence="2">Mikawa-1</strain>
    </source>
</reference>
<feature type="compositionally biased region" description="Acidic residues" evidence="1">
    <location>
        <begin position="171"/>
        <end position="184"/>
    </location>
</feature>
<feature type="compositionally biased region" description="Basic and acidic residues" evidence="1">
    <location>
        <begin position="185"/>
        <end position="206"/>
    </location>
</feature>
<feature type="compositionally biased region" description="Basic and acidic residues" evidence="1">
    <location>
        <begin position="137"/>
        <end position="147"/>
    </location>
</feature>
<feature type="region of interest" description="Disordered" evidence="1">
    <location>
        <begin position="171"/>
        <end position="206"/>
    </location>
</feature>
<name>A0A401IPA4_9VIRU</name>
<proteinExistence type="predicted"/>
<comment type="caution">
    <text evidence="2">The sequence shown here is derived from an EMBL/GenBank/DDBJ whole genome shotgun (WGS) entry which is preliminary data.</text>
</comment>
<accession>A0A401IPA4</accession>
<organism evidence="2">
    <name type="scientific">Metapenaeus ensis nimavirus</name>
    <dbReference type="NCBI Taxonomy" id="2133794"/>
    <lineage>
        <taxon>Viruses</taxon>
        <taxon>Viruses incertae sedis</taxon>
        <taxon>Naldaviricetes</taxon>
        <taxon>Nimaviridae</taxon>
    </lineage>
</organism>
<sequence length="301" mass="34238">MSMNTDMVAETVAKEFEFYHRTLHCAIVDKKEPVLRKLCADDRRNKNNKSIQGGREHQCKYCNQEGKGTSEEIDLNQLVTAAAFIGLFTSTGTLVNSHLSTTSSRLQKQHQSLAALSYDSFIDIVFSKYTDDARDFLKGTDPEKSGKDEDDLPSTEDETIETMKVTRVAEDGDFDIVMEEDDEERFPSRRLADSKDEEGREQEEWRSQSLIPEGVTLFSSNKFDWELSRIDLSGAALHAQALRYEDESKYNKHGNATPFTYPKTVCDCSQKLIRLLEERCDGLITPPPNDKNSLKLTLERL</sequence>
<feature type="region of interest" description="Disordered" evidence="1">
    <location>
        <begin position="137"/>
        <end position="157"/>
    </location>
</feature>
<evidence type="ECO:0000256" key="1">
    <source>
        <dbReference type="SAM" id="MobiDB-lite"/>
    </source>
</evidence>
<protein>
    <submittedName>
        <fullName evidence="2">Wsv133-like protein</fullName>
    </submittedName>
</protein>
<feature type="compositionally biased region" description="Acidic residues" evidence="1">
    <location>
        <begin position="148"/>
        <end position="157"/>
    </location>
</feature>